<dbReference type="PROSITE" id="PS51257">
    <property type="entry name" value="PROKAR_LIPOPROTEIN"/>
    <property type="match status" value="1"/>
</dbReference>
<dbReference type="AlphaFoldDB" id="A0A8J8FDP0"/>
<evidence type="ECO:0008006" key="3">
    <source>
        <dbReference type="Google" id="ProtNLM"/>
    </source>
</evidence>
<evidence type="ECO:0000313" key="2">
    <source>
        <dbReference type="Proteomes" id="UP000598971"/>
    </source>
</evidence>
<comment type="caution">
    <text evidence="1">The sequence shown here is derived from an EMBL/GenBank/DDBJ whole genome shotgun (WGS) entry which is preliminary data.</text>
</comment>
<keyword evidence="2" id="KW-1185">Reference proteome</keyword>
<evidence type="ECO:0000313" key="1">
    <source>
        <dbReference type="EMBL" id="NNV54727.1"/>
    </source>
</evidence>
<sequence length="144" mass="15896">MKTFIPAAIIIAVACIALASCEWLFGNKPKSIANTHTINGTWQIKSMADSSANARNTTPMLAAAFSNNDTLPVSISFNIDSTFTISSKNDSIYNKGIYYVDTAKQTIFIKEDSLYTPYSIKQWSDTAVQLYTAKDSITYTLIKQ</sequence>
<name>A0A8J8FDP0_9BACT</name>
<dbReference type="Proteomes" id="UP000598971">
    <property type="component" value="Unassembled WGS sequence"/>
</dbReference>
<dbReference type="EMBL" id="WHPF01000003">
    <property type="protein sequence ID" value="NNV54727.1"/>
    <property type="molecule type" value="Genomic_DNA"/>
</dbReference>
<accession>A0A8J8FDP0</accession>
<proteinExistence type="predicted"/>
<gene>
    <name evidence="1" type="ORF">GD597_04575</name>
</gene>
<dbReference type="RefSeq" id="WP_171606654.1">
    <property type="nucleotide sequence ID" value="NZ_WHPF01000003.1"/>
</dbReference>
<organism evidence="1 2">
    <name type="scientific">Limnovirga soli</name>
    <dbReference type="NCBI Taxonomy" id="2656915"/>
    <lineage>
        <taxon>Bacteria</taxon>
        <taxon>Pseudomonadati</taxon>
        <taxon>Bacteroidota</taxon>
        <taxon>Chitinophagia</taxon>
        <taxon>Chitinophagales</taxon>
        <taxon>Chitinophagaceae</taxon>
        <taxon>Limnovirga</taxon>
    </lineage>
</organism>
<protein>
    <recommendedName>
        <fullName evidence="3">Lipocalin-like domain-containing protein</fullName>
    </recommendedName>
</protein>
<reference evidence="1" key="1">
    <citation type="submission" date="2019-10" db="EMBL/GenBank/DDBJ databases">
        <title>Draft genome sequence of Panacibacter sp. KCS-6.</title>
        <authorList>
            <person name="Yim K.J."/>
        </authorList>
    </citation>
    <scope>NUCLEOTIDE SEQUENCE</scope>
    <source>
        <strain evidence="1">KCS-6</strain>
    </source>
</reference>